<dbReference type="InterPro" id="IPR052336">
    <property type="entry name" value="MlaD_Phospholipid_Transporter"/>
</dbReference>
<dbReference type="STRING" id="85968.GCA_900073015_01112"/>
<feature type="domain" description="Mce/MlaD" evidence="2">
    <location>
        <begin position="23"/>
        <end position="98"/>
    </location>
</feature>
<accession>A0A2G5PDH1</accession>
<dbReference type="OrthoDB" id="338143at2"/>
<proteinExistence type="predicted"/>
<name>A0A2G5PDH1_9MYCO</name>
<evidence type="ECO:0000313" key="5">
    <source>
        <dbReference type="Proteomes" id="UP000230551"/>
    </source>
</evidence>
<dbReference type="Pfam" id="PF02470">
    <property type="entry name" value="MlaD"/>
    <property type="match status" value="1"/>
</dbReference>
<dbReference type="PANTHER" id="PTHR33371:SF17">
    <property type="entry name" value="MCE-FAMILY PROTEIN MCE1B"/>
    <property type="match status" value="1"/>
</dbReference>
<dbReference type="Pfam" id="PF11887">
    <property type="entry name" value="Mce4_CUP1"/>
    <property type="match status" value="1"/>
</dbReference>
<evidence type="ECO:0000259" key="2">
    <source>
        <dbReference type="Pfam" id="PF02470"/>
    </source>
</evidence>
<reference evidence="4 5" key="1">
    <citation type="journal article" date="2017" name="Infect. Genet. Evol.">
        <title>The new phylogeny of the genus Mycobacterium: The old and the news.</title>
        <authorList>
            <person name="Tortoli E."/>
            <person name="Fedrizzi T."/>
            <person name="Meehan C.J."/>
            <person name="Trovato A."/>
            <person name="Grottola A."/>
            <person name="Giacobazzi E."/>
            <person name="Serpini G.F."/>
            <person name="Tagliazucchi S."/>
            <person name="Fabio A."/>
            <person name="Bettua C."/>
            <person name="Bertorelli R."/>
            <person name="Frascaro F."/>
            <person name="De Sanctis V."/>
            <person name="Pecorari M."/>
            <person name="Jousson O."/>
            <person name="Segata N."/>
            <person name="Cirillo D.M."/>
        </authorList>
    </citation>
    <scope>NUCLEOTIDE SEQUENCE [LARGE SCALE GENOMIC DNA]</scope>
    <source>
        <strain evidence="4 5">CIP1034565</strain>
    </source>
</reference>
<feature type="domain" description="Mammalian cell entry C-terminal" evidence="3">
    <location>
        <begin position="104"/>
        <end position="290"/>
    </location>
</feature>
<dbReference type="InterPro" id="IPR003399">
    <property type="entry name" value="Mce/MlaD"/>
</dbReference>
<evidence type="ECO:0000259" key="3">
    <source>
        <dbReference type="Pfam" id="PF11887"/>
    </source>
</evidence>
<keyword evidence="5" id="KW-1185">Reference proteome</keyword>
<dbReference type="EMBL" id="PDCN02000005">
    <property type="protein sequence ID" value="PIB76381.1"/>
    <property type="molecule type" value="Genomic_DNA"/>
</dbReference>
<protein>
    <submittedName>
        <fullName evidence="4">Mammalian cell entry protein</fullName>
    </submittedName>
</protein>
<evidence type="ECO:0000256" key="1">
    <source>
        <dbReference type="SAM" id="Coils"/>
    </source>
</evidence>
<dbReference type="RefSeq" id="WP_090587320.1">
    <property type="nucleotide sequence ID" value="NZ_CP104302.1"/>
</dbReference>
<evidence type="ECO:0000313" key="4">
    <source>
        <dbReference type="EMBL" id="PIB76381.1"/>
    </source>
</evidence>
<dbReference type="Proteomes" id="UP000230551">
    <property type="component" value="Unassembled WGS sequence"/>
</dbReference>
<dbReference type="GO" id="GO:0051701">
    <property type="term" value="P:biological process involved in interaction with host"/>
    <property type="evidence" value="ECO:0007669"/>
    <property type="project" value="TreeGrafter"/>
</dbReference>
<organism evidence="4 5">
    <name type="scientific">Mycolicibacterium brumae</name>
    <dbReference type="NCBI Taxonomy" id="85968"/>
    <lineage>
        <taxon>Bacteria</taxon>
        <taxon>Bacillati</taxon>
        <taxon>Actinomycetota</taxon>
        <taxon>Actinomycetes</taxon>
        <taxon>Mycobacteriales</taxon>
        <taxon>Mycobacteriaceae</taxon>
        <taxon>Mycolicibacterium</taxon>
    </lineage>
</organism>
<dbReference type="NCBIfam" id="TIGR00996">
    <property type="entry name" value="Mtu_fam_mce"/>
    <property type="match status" value="1"/>
</dbReference>
<dbReference type="PANTHER" id="PTHR33371">
    <property type="entry name" value="INTERMEMBRANE PHOSPHOLIPID TRANSPORT SYSTEM BINDING PROTEIN MLAD-RELATED"/>
    <property type="match status" value="1"/>
</dbReference>
<feature type="coiled-coil region" evidence="1">
    <location>
        <begin position="192"/>
        <end position="219"/>
    </location>
</feature>
<comment type="caution">
    <text evidence="4">The sequence shown here is derived from an EMBL/GenBank/DDBJ whole genome shotgun (WGS) entry which is preliminary data.</text>
</comment>
<dbReference type="GO" id="GO:0005576">
    <property type="term" value="C:extracellular region"/>
    <property type="evidence" value="ECO:0007669"/>
    <property type="project" value="TreeGrafter"/>
</dbReference>
<dbReference type="AlphaFoldDB" id="A0A2G5PDH1"/>
<sequence length="338" mass="36163">MVISLGLSYIVYVTLRRDVEGPTQTYGAVFSDAYGLRDGDDVRMAGVRVGRVDSIELDGAVARVKFVLQEGQTIYGNTVAGVIYENIVGQRFLGLSRGSIGDPAPVEPGFEIPIEQTDPSFDVGAFLNGYQPLFATLDVDAAEDLTQGIIDSLKGDEGSLATLVSQTSDITETFAGRDNALGTTITKLDTVVGNLADQNEALNTNIDQVQDVVAAFNNRRPELIDSMGSISRVVSQLGSISNEVRPSLDELVQRQPGFVSHMTEIEPQLAFLGANLPIMLKGLARFSGEGAFTQAYACDLNLNGFMPGFNDIIPIIVNAATPGNKAMHTPRCRNLANG</sequence>
<gene>
    <name evidence="4" type="ORF">CQY22_006125</name>
</gene>
<dbReference type="InterPro" id="IPR005693">
    <property type="entry name" value="Mce"/>
</dbReference>
<keyword evidence="1" id="KW-0175">Coiled coil</keyword>
<dbReference type="InterPro" id="IPR024516">
    <property type="entry name" value="Mce_C"/>
</dbReference>